<protein>
    <recommendedName>
        <fullName evidence="1">Amidase domain-containing protein</fullName>
    </recommendedName>
</protein>
<evidence type="ECO:0000259" key="1">
    <source>
        <dbReference type="Pfam" id="PF01425"/>
    </source>
</evidence>
<dbReference type="SUPFAM" id="SSF75304">
    <property type="entry name" value="Amidase signature (AS) enzymes"/>
    <property type="match status" value="1"/>
</dbReference>
<sequence length="99" mass="10871">MKIIADYELDAIVYPHQQQLVCKVGSSQKQRNGVLCSVTGFPSVVVPAGFSKPDADSVTGVPIGMEIIGEPWSEKRLIMIAYAFEQATHYRKSPVTTPF</sequence>
<feature type="domain" description="Amidase" evidence="1">
    <location>
        <begin position="8"/>
        <end position="77"/>
    </location>
</feature>
<dbReference type="AlphaFoldDB" id="A0A645IWC5"/>
<dbReference type="EMBL" id="VSSQ01124107">
    <property type="protein sequence ID" value="MPN55172.1"/>
    <property type="molecule type" value="Genomic_DNA"/>
</dbReference>
<dbReference type="PANTHER" id="PTHR42678">
    <property type="entry name" value="AMIDASE"/>
    <property type="match status" value="1"/>
</dbReference>
<evidence type="ECO:0000313" key="2">
    <source>
        <dbReference type="EMBL" id="MPN55172.1"/>
    </source>
</evidence>
<proteinExistence type="predicted"/>
<dbReference type="Pfam" id="PF01425">
    <property type="entry name" value="Amidase"/>
    <property type="match status" value="1"/>
</dbReference>
<gene>
    <name evidence="2" type="ORF">SDC9_202851</name>
</gene>
<name>A0A645IWC5_9ZZZZ</name>
<reference evidence="2" key="1">
    <citation type="submission" date="2019-08" db="EMBL/GenBank/DDBJ databases">
        <authorList>
            <person name="Kucharzyk K."/>
            <person name="Murdoch R.W."/>
            <person name="Higgins S."/>
            <person name="Loffler F."/>
        </authorList>
    </citation>
    <scope>NUCLEOTIDE SEQUENCE</scope>
</reference>
<dbReference type="PANTHER" id="PTHR42678:SF5">
    <property type="entry name" value="GLUTAMYL-TRNA(GLN) AMIDOTRANSFERASE SUBUNIT A"/>
    <property type="match status" value="1"/>
</dbReference>
<dbReference type="InterPro" id="IPR023631">
    <property type="entry name" value="Amidase_dom"/>
</dbReference>
<dbReference type="Gene3D" id="3.90.1300.10">
    <property type="entry name" value="Amidase signature (AS) domain"/>
    <property type="match status" value="1"/>
</dbReference>
<accession>A0A645IWC5</accession>
<comment type="caution">
    <text evidence="2">The sequence shown here is derived from an EMBL/GenBank/DDBJ whole genome shotgun (WGS) entry which is preliminary data.</text>
</comment>
<organism evidence="2">
    <name type="scientific">bioreactor metagenome</name>
    <dbReference type="NCBI Taxonomy" id="1076179"/>
    <lineage>
        <taxon>unclassified sequences</taxon>
        <taxon>metagenomes</taxon>
        <taxon>ecological metagenomes</taxon>
    </lineage>
</organism>
<dbReference type="InterPro" id="IPR036928">
    <property type="entry name" value="AS_sf"/>
</dbReference>